<protein>
    <submittedName>
        <fullName evidence="1">Uncharacterized protein</fullName>
    </submittedName>
</protein>
<dbReference type="PANTHER" id="PTHR23516">
    <property type="entry name" value="SAM (S-ADENOSYL METHIONINE) TRANSPORTER"/>
    <property type="match status" value="1"/>
</dbReference>
<reference evidence="1" key="1">
    <citation type="submission" date="2021-02" db="EMBL/GenBank/DDBJ databases">
        <authorList>
            <person name="Nowell W R."/>
        </authorList>
    </citation>
    <scope>NUCLEOTIDE SEQUENCE</scope>
</reference>
<dbReference type="InterPro" id="IPR008509">
    <property type="entry name" value="MOT2/MFSD5"/>
</dbReference>
<accession>A0A8S3JXA5</accession>
<dbReference type="PANTHER" id="PTHR23516:SF23">
    <property type="entry name" value="MOLYBDATE-ANION TRANSPORTER"/>
    <property type="match status" value="1"/>
</dbReference>
<sequence length="101" mass="11444">MCILLITTWSENYGDANAPISQSFIFAWTAIKSDKKIFLLGVVQALFEASMYVFVLEWTPALTQALNNANIVKTDNKRPPIPHGSNRDYISIHNRVVFPFI</sequence>
<dbReference type="GO" id="GO:0015098">
    <property type="term" value="F:molybdate ion transmembrane transporter activity"/>
    <property type="evidence" value="ECO:0007669"/>
    <property type="project" value="InterPro"/>
</dbReference>
<dbReference type="Pfam" id="PF05631">
    <property type="entry name" value="MFS_5"/>
    <property type="match status" value="1"/>
</dbReference>
<organism evidence="1 2">
    <name type="scientific">Rotaria magnacalcarata</name>
    <dbReference type="NCBI Taxonomy" id="392030"/>
    <lineage>
        <taxon>Eukaryota</taxon>
        <taxon>Metazoa</taxon>
        <taxon>Spiralia</taxon>
        <taxon>Gnathifera</taxon>
        <taxon>Rotifera</taxon>
        <taxon>Eurotatoria</taxon>
        <taxon>Bdelloidea</taxon>
        <taxon>Philodinida</taxon>
        <taxon>Philodinidae</taxon>
        <taxon>Rotaria</taxon>
    </lineage>
</organism>
<evidence type="ECO:0000313" key="1">
    <source>
        <dbReference type="EMBL" id="CAF5222100.1"/>
    </source>
</evidence>
<dbReference type="AlphaFoldDB" id="A0A8S3JXA5"/>
<dbReference type="GO" id="GO:0016020">
    <property type="term" value="C:membrane"/>
    <property type="evidence" value="ECO:0007669"/>
    <property type="project" value="InterPro"/>
</dbReference>
<dbReference type="Proteomes" id="UP000681720">
    <property type="component" value="Unassembled WGS sequence"/>
</dbReference>
<gene>
    <name evidence="1" type="ORF">GIL414_LOCUS84890</name>
</gene>
<name>A0A8S3JXA5_9BILA</name>
<comment type="caution">
    <text evidence="1">The sequence shown here is derived from an EMBL/GenBank/DDBJ whole genome shotgun (WGS) entry which is preliminary data.</text>
</comment>
<proteinExistence type="predicted"/>
<dbReference type="EMBL" id="CAJOBJ010368119">
    <property type="protein sequence ID" value="CAF5222100.1"/>
    <property type="molecule type" value="Genomic_DNA"/>
</dbReference>
<evidence type="ECO:0000313" key="2">
    <source>
        <dbReference type="Proteomes" id="UP000681720"/>
    </source>
</evidence>